<evidence type="ECO:0000259" key="2">
    <source>
        <dbReference type="Pfam" id="PF14501"/>
    </source>
</evidence>
<feature type="transmembrane region" description="Helical" evidence="1">
    <location>
        <begin position="242"/>
        <end position="265"/>
    </location>
</feature>
<keyword evidence="3" id="KW-0067">ATP-binding</keyword>
<keyword evidence="1" id="KW-0812">Transmembrane</keyword>
<dbReference type="AlphaFoldDB" id="A0A9D2P2X5"/>
<feature type="transmembrane region" description="Helical" evidence="1">
    <location>
        <begin position="285"/>
        <end position="307"/>
    </location>
</feature>
<gene>
    <name evidence="3" type="ORF">H9701_09125</name>
</gene>
<keyword evidence="3" id="KW-0547">Nucleotide-binding</keyword>
<dbReference type="GO" id="GO:0005524">
    <property type="term" value="F:ATP binding"/>
    <property type="evidence" value="ECO:0007669"/>
    <property type="project" value="UniProtKB-KW"/>
</dbReference>
<protein>
    <submittedName>
        <fullName evidence="3">ATP-binding protein</fullName>
    </submittedName>
</protein>
<dbReference type="CDD" id="cd16935">
    <property type="entry name" value="HATPase_AgrC-ComD-like"/>
    <property type="match status" value="1"/>
</dbReference>
<evidence type="ECO:0000313" key="3">
    <source>
        <dbReference type="EMBL" id="HJC41694.1"/>
    </source>
</evidence>
<dbReference type="InterPro" id="IPR032834">
    <property type="entry name" value="NatK-like_C"/>
</dbReference>
<dbReference type="SUPFAM" id="SSF55874">
    <property type="entry name" value="ATPase domain of HSP90 chaperone/DNA topoisomerase II/histidine kinase"/>
    <property type="match status" value="1"/>
</dbReference>
<dbReference type="InterPro" id="IPR036890">
    <property type="entry name" value="HATPase_C_sf"/>
</dbReference>
<feature type="non-terminal residue" evidence="3">
    <location>
        <position position="1"/>
    </location>
</feature>
<reference evidence="3" key="2">
    <citation type="submission" date="2021-04" db="EMBL/GenBank/DDBJ databases">
        <authorList>
            <person name="Gilroy R."/>
        </authorList>
    </citation>
    <scope>NUCLEOTIDE SEQUENCE</scope>
    <source>
        <strain evidence="3">CHK186-1790</strain>
    </source>
</reference>
<dbReference type="Proteomes" id="UP000823882">
    <property type="component" value="Unassembled WGS sequence"/>
</dbReference>
<evidence type="ECO:0000256" key="1">
    <source>
        <dbReference type="SAM" id="Phobius"/>
    </source>
</evidence>
<feature type="domain" description="Sensor histidine kinase NatK-like C-terminal" evidence="2">
    <location>
        <begin position="429"/>
        <end position="529"/>
    </location>
</feature>
<feature type="transmembrane region" description="Helical" evidence="1">
    <location>
        <begin position="182"/>
        <end position="200"/>
    </location>
</feature>
<dbReference type="EMBL" id="DWWJ01000165">
    <property type="protein sequence ID" value="HJC41694.1"/>
    <property type="molecule type" value="Genomic_DNA"/>
</dbReference>
<keyword evidence="1" id="KW-0472">Membrane</keyword>
<organism evidence="3 4">
    <name type="scientific">Candidatus Intestinimonas pullistercoris</name>
    <dbReference type="NCBI Taxonomy" id="2838623"/>
    <lineage>
        <taxon>Bacteria</taxon>
        <taxon>Bacillati</taxon>
        <taxon>Bacillota</taxon>
        <taxon>Clostridia</taxon>
        <taxon>Eubacteriales</taxon>
        <taxon>Intestinimonas</taxon>
    </lineage>
</organism>
<feature type="transmembrane region" description="Helical" evidence="1">
    <location>
        <begin position="212"/>
        <end position="235"/>
    </location>
</feature>
<name>A0A9D2P2X5_9FIRM</name>
<reference evidence="3" key="1">
    <citation type="journal article" date="2021" name="PeerJ">
        <title>Extensive microbial diversity within the chicken gut microbiome revealed by metagenomics and culture.</title>
        <authorList>
            <person name="Gilroy R."/>
            <person name="Ravi A."/>
            <person name="Getino M."/>
            <person name="Pursley I."/>
            <person name="Horton D.L."/>
            <person name="Alikhan N.F."/>
            <person name="Baker D."/>
            <person name="Gharbi K."/>
            <person name="Hall N."/>
            <person name="Watson M."/>
            <person name="Adriaenssens E.M."/>
            <person name="Foster-Nyarko E."/>
            <person name="Jarju S."/>
            <person name="Secka A."/>
            <person name="Antonio M."/>
            <person name="Oren A."/>
            <person name="Chaudhuri R.R."/>
            <person name="La Ragione R."/>
            <person name="Hildebrand F."/>
            <person name="Pallen M.J."/>
        </authorList>
    </citation>
    <scope>NUCLEOTIDE SEQUENCE</scope>
    <source>
        <strain evidence="3">CHK186-1790</strain>
    </source>
</reference>
<keyword evidence="1" id="KW-1133">Transmembrane helix</keyword>
<sequence>AGLLAFLHPFVLPDNSGPLYLKWESAAILSADGAARPFDPIAGQPELEGGEWFRLRTTLPKARNHGCFLIYELTGAEIAVFLDERELLDSSSRAWEDTLNLSQAEVPLPAGGGETLTMDLRPLSTPMNLFPPMARLTEDPDGQDLITAAASYYALPAGAAALALALLCGLFLLGVAEGRTQWRLLLLVPAAAVLTVYPIATGLLSHEQARTWLVLLGRPWVLLLSILAMAVWLVLHREPPFWRFLGGMVLGSAGVLAVCALLSYLRDGHLARYLLSLADQLRAGYWSTTLYWLDLWLVGLCVLLSAWELAQAFVRMRMEAQALALKNRTVMENYRSIEEKLRQSAALRHEFSHQLAALDAMYQKGDLEGLGRALSAWRVQSAGASQVLYTRHTTVNAILQDAAGRAERLGTLFQASALLPAQLPIPDEDLCTLLMNLLDNALEGAAGTPAGTSRFIRVRIVLRNGFLGVSCTNSYSGTLNTDSSGRLRTTKEDPTAHGFGLDQMTAVAEKYHSILDISYTDTEFTVQTALKLPEQP</sequence>
<comment type="caution">
    <text evidence="3">The sequence shown here is derived from an EMBL/GenBank/DDBJ whole genome shotgun (WGS) entry which is preliminary data.</text>
</comment>
<proteinExistence type="predicted"/>
<evidence type="ECO:0000313" key="4">
    <source>
        <dbReference type="Proteomes" id="UP000823882"/>
    </source>
</evidence>
<accession>A0A9D2P2X5</accession>
<dbReference type="Gene3D" id="3.30.565.10">
    <property type="entry name" value="Histidine kinase-like ATPase, C-terminal domain"/>
    <property type="match status" value="1"/>
</dbReference>
<feature type="transmembrane region" description="Helical" evidence="1">
    <location>
        <begin position="153"/>
        <end position="175"/>
    </location>
</feature>
<dbReference type="Pfam" id="PF14501">
    <property type="entry name" value="HATPase_c_5"/>
    <property type="match status" value="1"/>
</dbReference>